<evidence type="ECO:0000313" key="2">
    <source>
        <dbReference type="EMBL" id="MFC4553769.1"/>
    </source>
</evidence>
<name>A0ABV9D518_9MICO</name>
<dbReference type="RefSeq" id="WP_122823010.1">
    <property type="nucleotide sequence ID" value="NZ_CP033325.1"/>
</dbReference>
<gene>
    <name evidence="2" type="ORF">ACFO3F_00785</name>
</gene>
<proteinExistence type="predicted"/>
<accession>A0ABV9D518</accession>
<dbReference type="Proteomes" id="UP001595955">
    <property type="component" value="Unassembled WGS sequence"/>
</dbReference>
<evidence type="ECO:0000256" key="1">
    <source>
        <dbReference type="SAM" id="MobiDB-lite"/>
    </source>
</evidence>
<organism evidence="2 3">
    <name type="scientific">Georgenia faecalis</name>
    <dbReference type="NCBI Taxonomy" id="2483799"/>
    <lineage>
        <taxon>Bacteria</taxon>
        <taxon>Bacillati</taxon>
        <taxon>Actinomycetota</taxon>
        <taxon>Actinomycetes</taxon>
        <taxon>Micrococcales</taxon>
        <taxon>Bogoriellaceae</taxon>
        <taxon>Georgenia</taxon>
    </lineage>
</organism>
<protein>
    <submittedName>
        <fullName evidence="2">Uncharacterized protein</fullName>
    </submittedName>
</protein>
<feature type="region of interest" description="Disordered" evidence="1">
    <location>
        <begin position="145"/>
        <end position="165"/>
    </location>
</feature>
<comment type="caution">
    <text evidence="2">The sequence shown here is derived from an EMBL/GenBank/DDBJ whole genome shotgun (WGS) entry which is preliminary data.</text>
</comment>
<dbReference type="EMBL" id="JBHSGF010000001">
    <property type="protein sequence ID" value="MFC4553769.1"/>
    <property type="molecule type" value="Genomic_DNA"/>
</dbReference>
<reference evidence="3" key="1">
    <citation type="journal article" date="2019" name="Int. J. Syst. Evol. Microbiol.">
        <title>The Global Catalogue of Microorganisms (GCM) 10K type strain sequencing project: providing services to taxonomists for standard genome sequencing and annotation.</title>
        <authorList>
            <consortium name="The Broad Institute Genomics Platform"/>
            <consortium name="The Broad Institute Genome Sequencing Center for Infectious Disease"/>
            <person name="Wu L."/>
            <person name="Ma J."/>
        </authorList>
    </citation>
    <scope>NUCLEOTIDE SEQUENCE [LARGE SCALE GENOMIC DNA]</scope>
    <source>
        <strain evidence="3">JCM 3369</strain>
    </source>
</reference>
<evidence type="ECO:0000313" key="3">
    <source>
        <dbReference type="Proteomes" id="UP001595955"/>
    </source>
</evidence>
<keyword evidence="3" id="KW-1185">Reference proteome</keyword>
<sequence>MRLFDRRRPAPVSADVGPGFWVAEASAVQHAIVSALTAAERAGAGGPATLQLSPGAEGRVVVQWRNLIVGFAPPTSAASLRRQLEAAGKAPVVLDGRVVVAPDGLWRIWAGPGEPVGPPPGAEADEIAPATSAIFGIALRGPAASPRRATAPAPDGAPSSEAAAAGPVGRQILEVGTHSWEVRDGVDVDLALLRRRLADAAPGATLHVRVWEEPVSIHLAPLTRVTLTDLATGSVEVLYPR</sequence>